<feature type="domain" description="BPTI/Kunitz inhibitor" evidence="1">
    <location>
        <begin position="88"/>
        <end position="139"/>
    </location>
</feature>
<name>A0A183CUN6_9BILA</name>
<dbReference type="InterPro" id="IPR036880">
    <property type="entry name" value="Kunitz_BPTI_sf"/>
</dbReference>
<dbReference type="SUPFAM" id="SSF57362">
    <property type="entry name" value="BPTI-like"/>
    <property type="match status" value="1"/>
</dbReference>
<dbReference type="AlphaFoldDB" id="A0A183CUN6"/>
<dbReference type="InterPro" id="IPR002223">
    <property type="entry name" value="Kunitz_BPTI"/>
</dbReference>
<evidence type="ECO:0000259" key="1">
    <source>
        <dbReference type="SMART" id="SM00131"/>
    </source>
</evidence>
<dbReference type="Pfam" id="PF00014">
    <property type="entry name" value="Kunitz_BPTI"/>
    <property type="match status" value="1"/>
</dbReference>
<reference evidence="2 3" key="2">
    <citation type="submission" date="2018-11" db="EMBL/GenBank/DDBJ databases">
        <authorList>
            <consortium name="Pathogen Informatics"/>
        </authorList>
    </citation>
    <scope>NUCLEOTIDE SEQUENCE [LARGE SCALE GENOMIC DNA]</scope>
</reference>
<dbReference type="PANTHER" id="PTHR46339">
    <property type="entry name" value="PROTEIN CBG15282-RELATED"/>
    <property type="match status" value="1"/>
</dbReference>
<evidence type="ECO:0000313" key="3">
    <source>
        <dbReference type="Proteomes" id="UP000271098"/>
    </source>
</evidence>
<protein>
    <submittedName>
        <fullName evidence="4">BPTI/Kunitz inhibitor domain-containing protein</fullName>
    </submittedName>
</protein>
<proteinExistence type="predicted"/>
<sequence length="140" mass="15642">MQQCRRRSDSNGWVCVSLKDASTGMLGPPFTCPLPDGAGYRAVLYKDGEPLFCQTRKKGSCPKGYECIQSIGLSTEKGNGVCCPRRETACGQEVCESPDGWLLRWYFNGETCEAFHWNPELQATANNFITKAHCQNYCIR</sequence>
<dbReference type="GO" id="GO:0004867">
    <property type="term" value="F:serine-type endopeptidase inhibitor activity"/>
    <property type="evidence" value="ECO:0007669"/>
    <property type="project" value="InterPro"/>
</dbReference>
<reference evidence="4" key="1">
    <citation type="submission" date="2016-06" db="UniProtKB">
        <authorList>
            <consortium name="WormBaseParasite"/>
        </authorList>
    </citation>
    <scope>IDENTIFICATION</scope>
</reference>
<dbReference type="SMART" id="SM00131">
    <property type="entry name" value="KU"/>
    <property type="match status" value="1"/>
</dbReference>
<dbReference type="Gene3D" id="4.10.410.10">
    <property type="entry name" value="Pancreatic trypsin inhibitor Kunitz domain"/>
    <property type="match status" value="1"/>
</dbReference>
<evidence type="ECO:0000313" key="4">
    <source>
        <dbReference type="WBParaSite" id="GPUH_0000017601-mRNA-1"/>
    </source>
</evidence>
<evidence type="ECO:0000313" key="2">
    <source>
        <dbReference type="EMBL" id="VDK27557.1"/>
    </source>
</evidence>
<keyword evidence="3" id="KW-1185">Reference proteome</keyword>
<dbReference type="InterPro" id="IPR006150">
    <property type="entry name" value="Cys_repeat_1"/>
</dbReference>
<dbReference type="InterPro" id="IPR028150">
    <property type="entry name" value="Lustrin_cystein"/>
</dbReference>
<dbReference type="Proteomes" id="UP000271098">
    <property type="component" value="Unassembled WGS sequence"/>
</dbReference>
<dbReference type="EMBL" id="UYRT01000130">
    <property type="protein sequence ID" value="VDK27557.1"/>
    <property type="molecule type" value="Genomic_DNA"/>
</dbReference>
<dbReference type="Pfam" id="PF14625">
    <property type="entry name" value="Lustrin_cystein"/>
    <property type="match status" value="1"/>
</dbReference>
<dbReference type="PANTHER" id="PTHR46339:SF11">
    <property type="entry name" value="BPTI_KUNITZ INHIBITOR DOMAIN-CONTAINING PROTEIN"/>
    <property type="match status" value="1"/>
</dbReference>
<gene>
    <name evidence="2" type="ORF">GPUH_LOCUS177</name>
</gene>
<dbReference type="InterPro" id="IPR053014">
    <property type="entry name" value="Cuticle_assoc_divergent"/>
</dbReference>
<dbReference type="WBParaSite" id="GPUH_0000017601-mRNA-1">
    <property type="protein sequence ID" value="GPUH_0000017601-mRNA-1"/>
    <property type="gene ID" value="GPUH_0000017601"/>
</dbReference>
<dbReference type="OrthoDB" id="5770917at2759"/>
<dbReference type="SMART" id="SM00289">
    <property type="entry name" value="WR1"/>
    <property type="match status" value="1"/>
</dbReference>
<accession>A0A183CUN6</accession>
<organism evidence="4">
    <name type="scientific">Gongylonema pulchrum</name>
    <dbReference type="NCBI Taxonomy" id="637853"/>
    <lineage>
        <taxon>Eukaryota</taxon>
        <taxon>Metazoa</taxon>
        <taxon>Ecdysozoa</taxon>
        <taxon>Nematoda</taxon>
        <taxon>Chromadorea</taxon>
        <taxon>Rhabditida</taxon>
        <taxon>Spirurina</taxon>
        <taxon>Spiruromorpha</taxon>
        <taxon>Spiruroidea</taxon>
        <taxon>Gongylonematidae</taxon>
        <taxon>Gongylonema</taxon>
    </lineage>
</organism>